<dbReference type="PANTHER" id="PTHR43245">
    <property type="entry name" value="BIFUNCTIONAL POLYMYXIN RESISTANCE PROTEIN ARNA"/>
    <property type="match status" value="1"/>
</dbReference>
<protein>
    <recommendedName>
        <fullName evidence="3">Ketoreductase domain-containing protein</fullName>
    </recommendedName>
</protein>
<dbReference type="Proteomes" id="UP000016930">
    <property type="component" value="Unassembled WGS sequence"/>
</dbReference>
<dbReference type="SMART" id="SM00822">
    <property type="entry name" value="PKS_KR"/>
    <property type="match status" value="1"/>
</dbReference>
<organism evidence="4 5">
    <name type="scientific">Ceriporiopsis subvermispora (strain B)</name>
    <name type="common">White-rot fungus</name>
    <name type="synonym">Gelatoporia subvermispora</name>
    <dbReference type="NCBI Taxonomy" id="914234"/>
    <lineage>
        <taxon>Eukaryota</taxon>
        <taxon>Fungi</taxon>
        <taxon>Dikarya</taxon>
        <taxon>Basidiomycota</taxon>
        <taxon>Agaricomycotina</taxon>
        <taxon>Agaricomycetes</taxon>
        <taxon>Polyporales</taxon>
        <taxon>Gelatoporiaceae</taxon>
        <taxon>Gelatoporia</taxon>
    </lineage>
</organism>
<evidence type="ECO:0000259" key="3">
    <source>
        <dbReference type="SMART" id="SM00822"/>
    </source>
</evidence>
<accession>M2R563</accession>
<dbReference type="AlphaFoldDB" id="M2R563"/>
<dbReference type="Pfam" id="PF01073">
    <property type="entry name" value="3Beta_HSD"/>
    <property type="match status" value="1"/>
</dbReference>
<dbReference type="HOGENOM" id="CLU_007383_6_8_1"/>
<dbReference type="GO" id="GO:0016616">
    <property type="term" value="F:oxidoreductase activity, acting on the CH-OH group of donors, NAD or NADP as acceptor"/>
    <property type="evidence" value="ECO:0007669"/>
    <property type="project" value="InterPro"/>
</dbReference>
<dbReference type="Gene3D" id="3.40.50.720">
    <property type="entry name" value="NAD(P)-binding Rossmann-like Domain"/>
    <property type="match status" value="1"/>
</dbReference>
<evidence type="ECO:0000256" key="1">
    <source>
        <dbReference type="ARBA" id="ARBA00009219"/>
    </source>
</evidence>
<dbReference type="STRING" id="914234.M2R563"/>
<dbReference type="SUPFAM" id="SSF51735">
    <property type="entry name" value="NAD(P)-binding Rossmann-fold domains"/>
    <property type="match status" value="1"/>
</dbReference>
<comment type="similarity">
    <text evidence="1">Belongs to the 3-beta-HSD family.</text>
</comment>
<dbReference type="EMBL" id="KB445806">
    <property type="protein sequence ID" value="EMD33322.1"/>
    <property type="molecule type" value="Genomic_DNA"/>
</dbReference>
<dbReference type="InterPro" id="IPR050177">
    <property type="entry name" value="Lipid_A_modif_metabolic_enz"/>
</dbReference>
<dbReference type="OrthoDB" id="10058185at2759"/>
<evidence type="ECO:0000313" key="4">
    <source>
        <dbReference type="EMBL" id="EMD33322.1"/>
    </source>
</evidence>
<keyword evidence="5" id="KW-1185">Reference proteome</keyword>
<dbReference type="PANTHER" id="PTHR43245:SF51">
    <property type="entry name" value="SHORT CHAIN DEHYDROGENASE_REDUCTASE FAMILY 42E, MEMBER 2"/>
    <property type="match status" value="1"/>
</dbReference>
<evidence type="ECO:0000313" key="5">
    <source>
        <dbReference type="Proteomes" id="UP000016930"/>
    </source>
</evidence>
<feature type="domain" description="Ketoreductase" evidence="3">
    <location>
        <begin position="9"/>
        <end position="264"/>
    </location>
</feature>
<dbReference type="InterPro" id="IPR036291">
    <property type="entry name" value="NAD(P)-bd_dom_sf"/>
</dbReference>
<evidence type="ECO:0000256" key="2">
    <source>
        <dbReference type="ARBA" id="ARBA00023002"/>
    </source>
</evidence>
<proteinExistence type="inferred from homology"/>
<gene>
    <name evidence="4" type="ORF">CERSUDRAFT_142263</name>
</gene>
<dbReference type="InterPro" id="IPR057326">
    <property type="entry name" value="KR_dom"/>
</dbReference>
<sequence>MSEEPVSETRYLVLGGSGFLGSYIVQELASRGESHVAVFDLKEPAPEDKVERVSYHTGDICDLKRLVDVLKETETNVVFHTISPVHGLPDAVYQRVNVEGTKTLLEACRDPSLSDAVFKFIFTSSTGVTWRAQDIAGATEEQLPIPEKGFDAYHHTKALAEKMVLEADNKGMRTVVIRPGGMIGPRDPQLLHRLATALAKKNHKLQLGNNTNLVDWTYAGNVADAHLAAADRLPSRKDLDAYTVPHPIAGQVFIVTNGEPMLQWDFSRLMWRALGAPSEELDPKKVVKVPRLLALAVAAVSEAWCKVTGGHTELTRFTVIYSTATQWYNIDKARSALGYKPRVSLEDAAAMAAKWWHERGEKEYKVQRQASRSRRL</sequence>
<name>M2R563_CERS8</name>
<dbReference type="GO" id="GO:0006694">
    <property type="term" value="P:steroid biosynthetic process"/>
    <property type="evidence" value="ECO:0007669"/>
    <property type="project" value="InterPro"/>
</dbReference>
<keyword evidence="2" id="KW-0560">Oxidoreductase</keyword>
<reference evidence="4 5" key="1">
    <citation type="journal article" date="2012" name="Proc. Natl. Acad. Sci. U.S.A.">
        <title>Comparative genomics of Ceriporiopsis subvermispora and Phanerochaete chrysosporium provide insight into selective ligninolysis.</title>
        <authorList>
            <person name="Fernandez-Fueyo E."/>
            <person name="Ruiz-Duenas F.J."/>
            <person name="Ferreira P."/>
            <person name="Floudas D."/>
            <person name="Hibbett D.S."/>
            <person name="Canessa P."/>
            <person name="Larrondo L.F."/>
            <person name="James T.Y."/>
            <person name="Seelenfreund D."/>
            <person name="Lobos S."/>
            <person name="Polanco R."/>
            <person name="Tello M."/>
            <person name="Honda Y."/>
            <person name="Watanabe T."/>
            <person name="Watanabe T."/>
            <person name="Ryu J.S."/>
            <person name="Kubicek C.P."/>
            <person name="Schmoll M."/>
            <person name="Gaskell J."/>
            <person name="Hammel K.E."/>
            <person name="St John F.J."/>
            <person name="Vanden Wymelenberg A."/>
            <person name="Sabat G."/>
            <person name="Splinter BonDurant S."/>
            <person name="Syed K."/>
            <person name="Yadav J.S."/>
            <person name="Doddapaneni H."/>
            <person name="Subramanian V."/>
            <person name="Lavin J.L."/>
            <person name="Oguiza J.A."/>
            <person name="Perez G."/>
            <person name="Pisabarro A.G."/>
            <person name="Ramirez L."/>
            <person name="Santoyo F."/>
            <person name="Master E."/>
            <person name="Coutinho P.M."/>
            <person name="Henrissat B."/>
            <person name="Lombard V."/>
            <person name="Magnuson J.K."/>
            <person name="Kuees U."/>
            <person name="Hori C."/>
            <person name="Igarashi K."/>
            <person name="Samejima M."/>
            <person name="Held B.W."/>
            <person name="Barry K.W."/>
            <person name="LaButti K.M."/>
            <person name="Lapidus A."/>
            <person name="Lindquist E.A."/>
            <person name="Lucas S.M."/>
            <person name="Riley R."/>
            <person name="Salamov A.A."/>
            <person name="Hoffmeister D."/>
            <person name="Schwenk D."/>
            <person name="Hadar Y."/>
            <person name="Yarden O."/>
            <person name="de Vries R.P."/>
            <person name="Wiebenga A."/>
            <person name="Stenlid J."/>
            <person name="Eastwood D."/>
            <person name="Grigoriev I.V."/>
            <person name="Berka R.M."/>
            <person name="Blanchette R.A."/>
            <person name="Kersten P."/>
            <person name="Martinez A.T."/>
            <person name="Vicuna R."/>
            <person name="Cullen D."/>
        </authorList>
    </citation>
    <scope>NUCLEOTIDE SEQUENCE [LARGE SCALE GENOMIC DNA]</scope>
    <source>
        <strain evidence="4 5">B</strain>
    </source>
</reference>
<dbReference type="InterPro" id="IPR002225">
    <property type="entry name" value="3Beta_OHSteriod_DH/Estase"/>
</dbReference>